<feature type="region of interest" description="Disordered" evidence="1">
    <location>
        <begin position="283"/>
        <end position="733"/>
    </location>
</feature>
<name>A0A1H9UA94_9PSEU</name>
<dbReference type="InterPro" id="IPR046706">
    <property type="entry name" value="DUF6779"/>
</dbReference>
<dbReference type="STRING" id="155974.SAMN04487818_10779"/>
<feature type="compositionally biased region" description="Basic residues" evidence="1">
    <location>
        <begin position="724"/>
        <end position="733"/>
    </location>
</feature>
<feature type="compositionally biased region" description="Basic and acidic residues" evidence="1">
    <location>
        <begin position="599"/>
        <end position="611"/>
    </location>
</feature>
<evidence type="ECO:0000256" key="2">
    <source>
        <dbReference type="SAM" id="Phobius"/>
    </source>
</evidence>
<feature type="compositionally biased region" description="Basic and acidic residues" evidence="1">
    <location>
        <begin position="189"/>
        <end position="200"/>
    </location>
</feature>
<feature type="domain" description="DUF6779" evidence="3">
    <location>
        <begin position="42"/>
        <end position="150"/>
    </location>
</feature>
<dbReference type="RefSeq" id="WP_092779300.1">
    <property type="nucleotide sequence ID" value="NZ_FOGI01000007.1"/>
</dbReference>
<keyword evidence="2" id="KW-1133">Transmembrane helix</keyword>
<keyword evidence="2" id="KW-0472">Membrane</keyword>
<keyword evidence="2" id="KW-0812">Transmembrane</keyword>
<feature type="transmembrane region" description="Helical" evidence="2">
    <location>
        <begin position="41"/>
        <end position="61"/>
    </location>
</feature>
<evidence type="ECO:0000313" key="5">
    <source>
        <dbReference type="Proteomes" id="UP000199051"/>
    </source>
</evidence>
<reference evidence="5" key="1">
    <citation type="submission" date="2016-10" db="EMBL/GenBank/DDBJ databases">
        <authorList>
            <person name="Varghese N."/>
            <person name="Submissions S."/>
        </authorList>
    </citation>
    <scope>NUCLEOTIDE SEQUENCE [LARGE SCALE GENOMIC DNA]</scope>
    <source>
        <strain evidence="5">DSM 44260</strain>
    </source>
</reference>
<feature type="transmembrane region" description="Helical" evidence="2">
    <location>
        <begin position="17"/>
        <end position="35"/>
    </location>
</feature>
<keyword evidence="5" id="KW-1185">Reference proteome</keyword>
<accession>A0A1H9UA94</accession>
<proteinExistence type="predicted"/>
<organism evidence="4 5">
    <name type="scientific">Actinokineospora terrae</name>
    <dbReference type="NCBI Taxonomy" id="155974"/>
    <lineage>
        <taxon>Bacteria</taxon>
        <taxon>Bacillati</taxon>
        <taxon>Actinomycetota</taxon>
        <taxon>Actinomycetes</taxon>
        <taxon>Pseudonocardiales</taxon>
        <taxon>Pseudonocardiaceae</taxon>
        <taxon>Actinokineospora</taxon>
    </lineage>
</organism>
<evidence type="ECO:0000313" key="4">
    <source>
        <dbReference type="EMBL" id="SES06074.1"/>
    </source>
</evidence>
<evidence type="ECO:0000259" key="3">
    <source>
        <dbReference type="Pfam" id="PF20570"/>
    </source>
</evidence>
<dbReference type="Proteomes" id="UP000199051">
    <property type="component" value="Unassembled WGS sequence"/>
</dbReference>
<gene>
    <name evidence="4" type="ORF">SAMN04487818_10779</name>
</gene>
<dbReference type="AlphaFoldDB" id="A0A1H9UA94"/>
<evidence type="ECO:0000256" key="1">
    <source>
        <dbReference type="SAM" id="MobiDB-lite"/>
    </source>
</evidence>
<feature type="region of interest" description="Disordered" evidence="1">
    <location>
        <begin position="170"/>
        <end position="270"/>
    </location>
</feature>
<dbReference type="Pfam" id="PF20570">
    <property type="entry name" value="DUF6779"/>
    <property type="match status" value="1"/>
</dbReference>
<protein>
    <recommendedName>
        <fullName evidence="3">DUF6779 domain-containing protein</fullName>
    </recommendedName>
</protein>
<feature type="compositionally biased region" description="Basic and acidic residues" evidence="1">
    <location>
        <begin position="575"/>
        <end position="586"/>
    </location>
</feature>
<feature type="compositionally biased region" description="Low complexity" evidence="1">
    <location>
        <begin position="300"/>
        <end position="318"/>
    </location>
</feature>
<dbReference type="EMBL" id="FOGI01000007">
    <property type="protein sequence ID" value="SES06074.1"/>
    <property type="molecule type" value="Genomic_DNA"/>
</dbReference>
<feature type="compositionally biased region" description="Polar residues" evidence="1">
    <location>
        <begin position="551"/>
        <end position="561"/>
    </location>
</feature>
<feature type="compositionally biased region" description="Low complexity" evidence="1">
    <location>
        <begin position="243"/>
        <end position="259"/>
    </location>
</feature>
<sequence>MTGRTDPTAQGSRGARALLLAALGLALASTAVLVLSDSLRWMRLGVVAALWAALAGAFLAARYRRQVADRADEAAERQRVYELELEREVAARREFELEVEATTRRKVEAETSDDLTALREELHHLRHSLEALLGGEVLVERFALHAEATRMRGIADNAIVARPANPVRHITAGGDPDTQLIGRVARNQWVRDEDPDRIDPDWTPSWESSRQSAPIPAQNRVKPLRREPAEAGQEFDPIRRDPAAPQRPATAPREAARSATNPPRRDPAPARTGAYAAMASQQFEPVRPGPESSQDLAPVRAGAQGRDATATRTAGPARPEQARNGAYAAETARNGAHGPEASQEFGPVRANGRTGSPARPDASQQFEPVRNGAHGPEASQEFGPVRAQGRDSVRAGGPARPDASQQFEPVRNGAHGTGAGQEFGSVRANGRDSVRAGGPARPDAADVGQQFESGRNGAHGPEASQEFGPVRANGRDGVRAGGPAPSQAGAHGPEASQVRPGQTRALGPARPESTRTGAVARNGHGPEVSQEFSPVRQDASPARAGAHGPEASQQFGPVQQQPRREVTAQVPVRNGADRAPEVRREGSAQAPVRQQPARPRQETGQEFRPAAREAQPTPGAVRDMPAPGSVQRPRSAERTEVAMTPAPDPAADPGGRRRAVTGTFPPVNAQHADQDPGGRRRRSEGAPAWHESIAAEEPQEDTGSHSSGKSVSELLAAHGTGGSPRRHRRRGED</sequence>